<dbReference type="Proteomes" id="UP000003844">
    <property type="component" value="Unassembled WGS sequence"/>
</dbReference>
<sequence>MKKVLIAVDYSPSSEKIAEAGYKLAKDMNAQVCIMHVITEIKYYGMEYPTFMGYTGYNMEIDVNMADELHKVAQDFMGKTKEHFNDPELSTYIGQGDTADTILNYASEWNADVLVLGTHSHSTLEKIFVGDVASEILKSAKIPLYIIPIKKE</sequence>
<evidence type="ECO:0000313" key="5">
    <source>
        <dbReference type="Proteomes" id="UP000003844"/>
    </source>
</evidence>
<dbReference type="AlphaFoldDB" id="H2BYM7"/>
<evidence type="ECO:0000256" key="1">
    <source>
        <dbReference type="ARBA" id="ARBA00008791"/>
    </source>
</evidence>
<evidence type="ECO:0000259" key="3">
    <source>
        <dbReference type="Pfam" id="PF00582"/>
    </source>
</evidence>
<comment type="similarity">
    <text evidence="1 2">Belongs to the universal stress protein A family.</text>
</comment>
<evidence type="ECO:0000256" key="2">
    <source>
        <dbReference type="PIRNR" id="PIRNR006276"/>
    </source>
</evidence>
<dbReference type="EMBL" id="JH594606">
    <property type="protein sequence ID" value="EHQ01148.1"/>
    <property type="molecule type" value="Genomic_DNA"/>
</dbReference>
<dbReference type="RefSeq" id="WP_006987474.1">
    <property type="nucleotide sequence ID" value="NZ_JH594606.1"/>
</dbReference>
<feature type="domain" description="UspA" evidence="3">
    <location>
        <begin position="1"/>
        <end position="148"/>
    </location>
</feature>
<gene>
    <name evidence="4" type="ORF">Gilli_0434</name>
</gene>
<keyword evidence="5" id="KW-1185">Reference proteome</keyword>
<dbReference type="eggNOG" id="COG0589">
    <property type="taxonomic scope" value="Bacteria"/>
</dbReference>
<dbReference type="GO" id="GO:0005737">
    <property type="term" value="C:cytoplasm"/>
    <property type="evidence" value="ECO:0007669"/>
    <property type="project" value="UniProtKB-SubCell"/>
</dbReference>
<dbReference type="HOGENOM" id="CLU_049301_11_2_10"/>
<dbReference type="PANTHER" id="PTHR46268:SF6">
    <property type="entry name" value="UNIVERSAL STRESS PROTEIN UP12"/>
    <property type="match status" value="1"/>
</dbReference>
<dbReference type="InterPro" id="IPR006016">
    <property type="entry name" value="UspA"/>
</dbReference>
<dbReference type="CDD" id="cd00293">
    <property type="entry name" value="USP-like"/>
    <property type="match status" value="1"/>
</dbReference>
<dbReference type="InterPro" id="IPR014729">
    <property type="entry name" value="Rossmann-like_a/b/a_fold"/>
</dbReference>
<accession>H2BYM7</accession>
<dbReference type="OrthoDB" id="9788959at2"/>
<dbReference type="STRING" id="865937.Gilli_0434"/>
<dbReference type="SUPFAM" id="SSF52402">
    <property type="entry name" value="Adenine nucleotide alpha hydrolases-like"/>
    <property type="match status" value="1"/>
</dbReference>
<reference evidence="5" key="1">
    <citation type="journal article" date="2012" name="Stand. Genomic Sci.">
        <title>Genome sequence of the Antarctic rhodopsins-containing flavobacterium Gillisia limnaea type strain (R-8282(T)).</title>
        <authorList>
            <person name="Riedel T."/>
            <person name="Held B."/>
            <person name="Nolan M."/>
            <person name="Lucas S."/>
            <person name="Lapidus A."/>
            <person name="Tice H."/>
            <person name="Del Rio T.G."/>
            <person name="Cheng J.F."/>
            <person name="Han C."/>
            <person name="Tapia R."/>
            <person name="Goodwin L.A."/>
            <person name="Pitluck S."/>
            <person name="Liolios K."/>
            <person name="Mavromatis K."/>
            <person name="Pagani I."/>
            <person name="Ivanova N."/>
            <person name="Mikhailova N."/>
            <person name="Pati A."/>
            <person name="Chen A."/>
            <person name="Palaniappan K."/>
            <person name="Land M."/>
            <person name="Rohde M."/>
            <person name="Tindall B.J."/>
            <person name="Detter J.C."/>
            <person name="Goker M."/>
            <person name="Bristow J."/>
            <person name="Eisen J.A."/>
            <person name="Markowitz V."/>
            <person name="Hugenholtz P."/>
            <person name="Kyrpides N.C."/>
            <person name="Klenk H.P."/>
            <person name="Woyke T."/>
        </authorList>
    </citation>
    <scope>NUCLEOTIDE SEQUENCE [LARGE SCALE GENOMIC DNA]</scope>
    <source>
        <strain evidence="5">DSM 15749 / LMG 21470 / R-8282</strain>
    </source>
</reference>
<dbReference type="PIRSF" id="PIRSF006276">
    <property type="entry name" value="UspA"/>
    <property type="match status" value="1"/>
</dbReference>
<keyword evidence="2" id="KW-0963">Cytoplasm</keyword>
<dbReference type="PANTHER" id="PTHR46268">
    <property type="entry name" value="STRESS RESPONSE PROTEIN NHAX"/>
    <property type="match status" value="1"/>
</dbReference>
<dbReference type="PRINTS" id="PR01438">
    <property type="entry name" value="UNVRSLSTRESS"/>
</dbReference>
<dbReference type="Pfam" id="PF00582">
    <property type="entry name" value="Usp"/>
    <property type="match status" value="1"/>
</dbReference>
<evidence type="ECO:0000313" key="4">
    <source>
        <dbReference type="EMBL" id="EHQ01148.1"/>
    </source>
</evidence>
<comment type="subcellular location">
    <subcellularLocation>
        <location evidence="2">Cytoplasm</location>
    </subcellularLocation>
</comment>
<organism evidence="4 5">
    <name type="scientific">Gillisia limnaea (strain DSM 15749 / LMG 21470 / R-8282)</name>
    <dbReference type="NCBI Taxonomy" id="865937"/>
    <lineage>
        <taxon>Bacteria</taxon>
        <taxon>Pseudomonadati</taxon>
        <taxon>Bacteroidota</taxon>
        <taxon>Flavobacteriia</taxon>
        <taxon>Flavobacteriales</taxon>
        <taxon>Flavobacteriaceae</taxon>
        <taxon>Gillisia</taxon>
    </lineage>
</organism>
<proteinExistence type="inferred from homology"/>
<protein>
    <recommendedName>
        <fullName evidence="2">Universal stress protein</fullName>
    </recommendedName>
</protein>
<dbReference type="InterPro" id="IPR006015">
    <property type="entry name" value="Universal_stress_UspA"/>
</dbReference>
<dbReference type="Gene3D" id="3.40.50.620">
    <property type="entry name" value="HUPs"/>
    <property type="match status" value="1"/>
</dbReference>
<name>H2BYM7_GILLR</name>